<gene>
    <name evidence="2" type="ORF">IZO911_LOCUS26205</name>
    <name evidence="3" type="ORF">KXQ929_LOCUS3338</name>
</gene>
<reference evidence="2" key="1">
    <citation type="submission" date="2021-02" db="EMBL/GenBank/DDBJ databases">
        <authorList>
            <person name="Nowell W R."/>
        </authorList>
    </citation>
    <scope>NUCLEOTIDE SEQUENCE</scope>
</reference>
<dbReference type="Proteomes" id="UP000663868">
    <property type="component" value="Unassembled WGS sequence"/>
</dbReference>
<comment type="caution">
    <text evidence="2">The sequence shown here is derived from an EMBL/GenBank/DDBJ whole genome shotgun (WGS) entry which is preliminary data.</text>
</comment>
<organism evidence="2 4">
    <name type="scientific">Adineta steineri</name>
    <dbReference type="NCBI Taxonomy" id="433720"/>
    <lineage>
        <taxon>Eukaryota</taxon>
        <taxon>Metazoa</taxon>
        <taxon>Spiralia</taxon>
        <taxon>Gnathifera</taxon>
        <taxon>Rotifera</taxon>
        <taxon>Eurotatoria</taxon>
        <taxon>Bdelloidea</taxon>
        <taxon>Adinetida</taxon>
        <taxon>Adinetidae</taxon>
        <taxon>Adineta</taxon>
    </lineage>
</organism>
<evidence type="ECO:0000313" key="2">
    <source>
        <dbReference type="EMBL" id="CAF1158837.1"/>
    </source>
</evidence>
<accession>A0A814TE08</accession>
<name>A0A814TE08_9BILA</name>
<dbReference type="Proteomes" id="UP000663860">
    <property type="component" value="Unassembled WGS sequence"/>
</dbReference>
<evidence type="ECO:0000313" key="3">
    <source>
        <dbReference type="EMBL" id="CAF3565074.1"/>
    </source>
</evidence>
<feature type="region of interest" description="Disordered" evidence="1">
    <location>
        <begin position="113"/>
        <end position="157"/>
    </location>
</feature>
<dbReference type="AlphaFoldDB" id="A0A814TE08"/>
<evidence type="ECO:0000313" key="4">
    <source>
        <dbReference type="Proteomes" id="UP000663860"/>
    </source>
</evidence>
<dbReference type="EMBL" id="CAJOBB010000107">
    <property type="protein sequence ID" value="CAF3565074.1"/>
    <property type="molecule type" value="Genomic_DNA"/>
</dbReference>
<feature type="compositionally biased region" description="Basic residues" evidence="1">
    <location>
        <begin position="129"/>
        <end position="143"/>
    </location>
</feature>
<dbReference type="EMBL" id="CAJNOE010000338">
    <property type="protein sequence ID" value="CAF1158837.1"/>
    <property type="molecule type" value="Genomic_DNA"/>
</dbReference>
<sequence length="157" mass="18708">MPHVRSPVRPMGNRPLVHNVQFQNAQFQNGQFQNGQFQHRIPTPRLTPPRILTPNQALPPMRNRLPQFLPVLQPPMFPREIFPREYDMYEEEQYPPEFEMYQTVPLMDQHRPASRRLSTHNRPGSSLRRYARPSFSRHGRHTGRTTPIDEYDYDYST</sequence>
<proteinExistence type="predicted"/>
<protein>
    <submittedName>
        <fullName evidence="2">Uncharacterized protein</fullName>
    </submittedName>
</protein>
<evidence type="ECO:0000256" key="1">
    <source>
        <dbReference type="SAM" id="MobiDB-lite"/>
    </source>
</evidence>